<evidence type="ECO:0008006" key="4">
    <source>
        <dbReference type="Google" id="ProtNLM"/>
    </source>
</evidence>
<accession>A0ABX1P091</accession>
<name>A0ABX1P091_9RHOO</name>
<proteinExistence type="predicted"/>
<dbReference type="Gene3D" id="2.40.160.10">
    <property type="entry name" value="Porin"/>
    <property type="match status" value="1"/>
</dbReference>
<evidence type="ECO:0000313" key="2">
    <source>
        <dbReference type="EMBL" id="NMG17317.1"/>
    </source>
</evidence>
<comment type="caution">
    <text evidence="2">The sequence shown here is derived from an EMBL/GenBank/DDBJ whole genome shotgun (WGS) entry which is preliminary data.</text>
</comment>
<feature type="chain" id="PRO_5046168175" description="Porin" evidence="1">
    <location>
        <begin position="24"/>
        <end position="409"/>
    </location>
</feature>
<protein>
    <recommendedName>
        <fullName evidence="4">Porin</fullName>
    </recommendedName>
</protein>
<gene>
    <name evidence="2" type="ORF">GPA24_17595</name>
</gene>
<dbReference type="InterPro" id="IPR023614">
    <property type="entry name" value="Porin_dom_sf"/>
</dbReference>
<feature type="signal peptide" evidence="1">
    <location>
        <begin position="1"/>
        <end position="23"/>
    </location>
</feature>
<dbReference type="SUPFAM" id="SSF56935">
    <property type="entry name" value="Porins"/>
    <property type="match status" value="1"/>
</dbReference>
<evidence type="ECO:0000256" key="1">
    <source>
        <dbReference type="SAM" id="SignalP"/>
    </source>
</evidence>
<keyword evidence="1" id="KW-0732">Signal</keyword>
<dbReference type="EMBL" id="WTVP01000070">
    <property type="protein sequence ID" value="NMG17317.1"/>
    <property type="molecule type" value="Genomic_DNA"/>
</dbReference>
<keyword evidence="3" id="KW-1185">Reference proteome</keyword>
<organism evidence="2 3">
    <name type="scientific">Aromatoleum bremense</name>
    <dbReference type="NCBI Taxonomy" id="76115"/>
    <lineage>
        <taxon>Bacteria</taxon>
        <taxon>Pseudomonadati</taxon>
        <taxon>Pseudomonadota</taxon>
        <taxon>Betaproteobacteria</taxon>
        <taxon>Rhodocyclales</taxon>
        <taxon>Rhodocyclaceae</taxon>
        <taxon>Aromatoleum</taxon>
    </lineage>
</organism>
<reference evidence="2 3" key="1">
    <citation type="submission" date="2019-12" db="EMBL/GenBank/DDBJ databases">
        <title>Comparative genomics gives insights into the taxonomy of the Azoarcus-Aromatoleum group and reveals separate origins of nif in the plant-associated Azoarcus and non-plant-associated Aromatoleum sub-groups.</title>
        <authorList>
            <person name="Lafos M."/>
            <person name="Maluk M."/>
            <person name="Batista M."/>
            <person name="Junghare M."/>
            <person name="Carmona M."/>
            <person name="Faoro H."/>
            <person name="Cruz L.M."/>
            <person name="Battistoni F."/>
            <person name="De Souza E."/>
            <person name="Pedrosa F."/>
            <person name="Chen W.-M."/>
            <person name="Poole P.S."/>
            <person name="Dixon R.A."/>
            <person name="James E.K."/>
        </authorList>
    </citation>
    <scope>NUCLEOTIDE SEQUENCE [LARGE SCALE GENOMIC DNA]</scope>
    <source>
        <strain evidence="2 3">PbN1</strain>
    </source>
</reference>
<dbReference type="RefSeq" id="WP_169203847.1">
    <property type="nucleotide sequence ID" value="NZ_CP059467.1"/>
</dbReference>
<sequence>MIVRPLHCARFLLLLLLSVTLRATDSAAADPMKPELSGFATLGAVTTDRRDMWFTRYGVNYPSSSSDPDFSPDSLLGLQASLRLLADNDVTLQALVMEDGTNSYDPRVTLAFFRQTLAPGLSVRVGRVRAPFFMLSDSLYVNYSNPWVRPPVEVYGLNPFNDLDGIDFIYHARIGDLDAEFHPYYGRSAISFLQGRARLDETWGLGLVLTRGDLSLHLGRANARFMLKRHGAQHAALTAGLAAVGLGGVTSDLSGDDGRTSFTSVGLQWDDGRWQVIGEYVRRRADRYVTSSSAWYLSAGRRFGALTPYVSFARQILDEPIARATIPASFPALDAGWKAYLTSRNNAQRSITAGGRWDVSPTTALKAEFTHARLDRNAWGSYFPRGNMQAARIAGNTANTFSLSLDLTF</sequence>
<dbReference type="Proteomes" id="UP000633943">
    <property type="component" value="Unassembled WGS sequence"/>
</dbReference>
<evidence type="ECO:0000313" key="3">
    <source>
        <dbReference type="Proteomes" id="UP000633943"/>
    </source>
</evidence>